<reference evidence="2 3" key="1">
    <citation type="submission" date="2018-10" db="EMBL/GenBank/DDBJ databases">
        <title>Sequencing the genomes of 1000 actinobacteria strains.</title>
        <authorList>
            <person name="Klenk H.-P."/>
        </authorList>
    </citation>
    <scope>NUCLEOTIDE SEQUENCE [LARGE SCALE GENOMIC DNA]</scope>
    <source>
        <strain evidence="2 3">DSM 43800</strain>
    </source>
</reference>
<feature type="region of interest" description="Disordered" evidence="1">
    <location>
        <begin position="71"/>
        <end position="121"/>
    </location>
</feature>
<dbReference type="EMBL" id="RBXO01000001">
    <property type="protein sequence ID" value="RKT52145.1"/>
    <property type="molecule type" value="Genomic_DNA"/>
</dbReference>
<evidence type="ECO:0000313" key="2">
    <source>
        <dbReference type="EMBL" id="RKT52145.1"/>
    </source>
</evidence>
<name>A0A495VUN8_9PSEU</name>
<keyword evidence="3" id="KW-1185">Reference proteome</keyword>
<gene>
    <name evidence="2" type="ORF">C8E97_0646</name>
</gene>
<dbReference type="Proteomes" id="UP000282084">
    <property type="component" value="Unassembled WGS sequence"/>
</dbReference>
<evidence type="ECO:0000313" key="3">
    <source>
        <dbReference type="Proteomes" id="UP000282084"/>
    </source>
</evidence>
<accession>A0A495VUN8</accession>
<sequence length="310" mass="32285">MGQLSFFSAEARPPCVADLAGLLCGPGRAAGFARGRAARISVRLEERWRGVALVAALAERGVQARLAVVEHPEPADDPADDRAEHPAVEDRAVEDRAAEHPATAADRVPAGSAAEGFPAEGFPAEKFPAEEFTTDEFPADGSTDDVPPDGFPDDEVVPEVAEPEGVVFGRPGSGAAHRDAEPRAALTAVGGVLEVATAFRTDLAGLASQWLVDDAKVVPPDFALHGGLLRLWALASGRWAESGYVLGLDPAAPATHEPLQKALAASGLPATLLKTGGPALRVVGRRRLARLAELVGRAPRGVVERTWPAA</sequence>
<dbReference type="RefSeq" id="WP_211346899.1">
    <property type="nucleotide sequence ID" value="NZ_RBXO01000001.1"/>
</dbReference>
<organism evidence="2 3">
    <name type="scientific">Saccharothrix australiensis</name>
    <dbReference type="NCBI Taxonomy" id="2072"/>
    <lineage>
        <taxon>Bacteria</taxon>
        <taxon>Bacillati</taxon>
        <taxon>Actinomycetota</taxon>
        <taxon>Actinomycetes</taxon>
        <taxon>Pseudonocardiales</taxon>
        <taxon>Pseudonocardiaceae</taxon>
        <taxon>Saccharothrix</taxon>
    </lineage>
</organism>
<dbReference type="AlphaFoldDB" id="A0A495VUN8"/>
<feature type="compositionally biased region" description="Basic and acidic residues" evidence="1">
    <location>
        <begin position="71"/>
        <end position="99"/>
    </location>
</feature>
<evidence type="ECO:0000256" key="1">
    <source>
        <dbReference type="SAM" id="MobiDB-lite"/>
    </source>
</evidence>
<protein>
    <submittedName>
        <fullName evidence="2">Uncharacterized protein</fullName>
    </submittedName>
</protein>
<comment type="caution">
    <text evidence="2">The sequence shown here is derived from an EMBL/GenBank/DDBJ whole genome shotgun (WGS) entry which is preliminary data.</text>
</comment>
<proteinExistence type="predicted"/>